<evidence type="ECO:0000256" key="5">
    <source>
        <dbReference type="ARBA" id="ARBA00022692"/>
    </source>
</evidence>
<gene>
    <name evidence="10" type="ORF">GCM10007298_23380</name>
</gene>
<keyword evidence="7 8" id="KW-0472">Membrane</keyword>
<dbReference type="EMBL" id="BMCS01000001">
    <property type="protein sequence ID" value="GGF26749.1"/>
    <property type="molecule type" value="Genomic_DNA"/>
</dbReference>
<dbReference type="Pfam" id="PF00528">
    <property type="entry name" value="BPD_transp_1"/>
    <property type="match status" value="2"/>
</dbReference>
<feature type="transmembrane region" description="Helical" evidence="8">
    <location>
        <begin position="452"/>
        <end position="479"/>
    </location>
</feature>
<evidence type="ECO:0000256" key="6">
    <source>
        <dbReference type="ARBA" id="ARBA00022989"/>
    </source>
</evidence>
<dbReference type="InterPro" id="IPR035906">
    <property type="entry name" value="MetI-like_sf"/>
</dbReference>
<dbReference type="RefSeq" id="WP_188489772.1">
    <property type="nucleotide sequence ID" value="NZ_BMCS01000001.1"/>
</dbReference>
<feature type="transmembrane region" description="Helical" evidence="8">
    <location>
        <begin position="176"/>
        <end position="203"/>
    </location>
</feature>
<feature type="transmembrane region" description="Helical" evidence="8">
    <location>
        <begin position="46"/>
        <end position="77"/>
    </location>
</feature>
<feature type="transmembrane region" description="Helical" evidence="8">
    <location>
        <begin position="269"/>
        <end position="292"/>
    </location>
</feature>
<sequence length="534" mass="54664">MGAIVVVPLLFLGVFFVWPVGALIRRAFDVSDGAGLGALLARTDAWGLLGFTLAQAAGSTVVALLVAAPIVWLVAVAAPRWSTALMVLVTVPFVLPTVVVGMAFRALLGRGGPLAGLGWDGSVWSILAAHAFLNVAVIVRVVGSVWRTMDPRAEQAARTLGATPWRAFRTVVLPRLAAPVLASSALVFLFCASSFGVVLILGNGRWQTLETAIYTQAIGYFDIPAAVALSMVQIVLVVIVVGAARVLTPRTEAVAARSAVPTPLAGLRAVGAAGATVWAVVLLVGPLAVVALRSVRPTSGGSVTDLDSWTLSGYRSLTESVNGETPLQTLQYSAISALWATVLAMTVGLLGALALARSRGAVATVGAGLALLPLGVSAVTVGFGYLVVLASLPAEVAAWPGVVPAVQALIAAPIVIRIIAPALAAVPTSLRHAAASLGASPWRVWRTVDLPLIWRSLGVATAFAFIIALGEFGATGFVARPGTTTLPVLIGSALNRPGADSLATAMACSMLLIAATAVVVVIMESLRGVEGSEF</sequence>
<keyword evidence="4" id="KW-0997">Cell inner membrane</keyword>
<name>A0ABQ1UTH4_9NOCA</name>
<evidence type="ECO:0000256" key="2">
    <source>
        <dbReference type="ARBA" id="ARBA00022448"/>
    </source>
</evidence>
<dbReference type="PANTHER" id="PTHR43357">
    <property type="entry name" value="INNER MEMBRANE ABC TRANSPORTER PERMEASE PROTEIN YDCV"/>
    <property type="match status" value="1"/>
</dbReference>
<feature type="domain" description="ABC transmembrane type-1" evidence="9">
    <location>
        <begin position="330"/>
        <end position="523"/>
    </location>
</feature>
<comment type="subcellular location">
    <subcellularLocation>
        <location evidence="1">Cell inner membrane</location>
        <topology evidence="1">Multi-pass membrane protein</topology>
    </subcellularLocation>
    <subcellularLocation>
        <location evidence="8">Cell membrane</location>
        <topology evidence="8">Multi-pass membrane protein</topology>
    </subcellularLocation>
</comment>
<accession>A0ABQ1UTH4</accession>
<feature type="transmembrane region" description="Helical" evidence="8">
    <location>
        <begin position="404"/>
        <end position="426"/>
    </location>
</feature>
<dbReference type="PANTHER" id="PTHR43357:SF4">
    <property type="entry name" value="INNER MEMBRANE ABC TRANSPORTER PERMEASE PROTEIN YDCV"/>
    <property type="match status" value="1"/>
</dbReference>
<keyword evidence="6 8" id="KW-1133">Transmembrane helix</keyword>
<comment type="similarity">
    <text evidence="8">Belongs to the binding-protein-dependent transport system permease family.</text>
</comment>
<proteinExistence type="inferred from homology"/>
<feature type="transmembrane region" description="Helical" evidence="8">
    <location>
        <begin position="223"/>
        <end position="248"/>
    </location>
</feature>
<dbReference type="CDD" id="cd06261">
    <property type="entry name" value="TM_PBP2"/>
    <property type="match status" value="2"/>
</dbReference>
<keyword evidence="11" id="KW-1185">Reference proteome</keyword>
<keyword evidence="5 8" id="KW-0812">Transmembrane</keyword>
<dbReference type="PROSITE" id="PS50928">
    <property type="entry name" value="ABC_TM1"/>
    <property type="match status" value="2"/>
</dbReference>
<feature type="domain" description="ABC transmembrane type-1" evidence="9">
    <location>
        <begin position="49"/>
        <end position="242"/>
    </location>
</feature>
<evidence type="ECO:0000256" key="1">
    <source>
        <dbReference type="ARBA" id="ARBA00004429"/>
    </source>
</evidence>
<evidence type="ECO:0000256" key="8">
    <source>
        <dbReference type="RuleBase" id="RU363032"/>
    </source>
</evidence>
<evidence type="ECO:0000256" key="4">
    <source>
        <dbReference type="ARBA" id="ARBA00022519"/>
    </source>
</evidence>
<evidence type="ECO:0000313" key="11">
    <source>
        <dbReference type="Proteomes" id="UP000632454"/>
    </source>
</evidence>
<evidence type="ECO:0000313" key="10">
    <source>
        <dbReference type="EMBL" id="GGF26749.1"/>
    </source>
</evidence>
<feature type="transmembrane region" description="Helical" evidence="8">
    <location>
        <begin position="368"/>
        <end position="392"/>
    </location>
</feature>
<dbReference type="Gene3D" id="1.10.3720.10">
    <property type="entry name" value="MetI-like"/>
    <property type="match status" value="2"/>
</dbReference>
<evidence type="ECO:0000259" key="9">
    <source>
        <dbReference type="PROSITE" id="PS50928"/>
    </source>
</evidence>
<feature type="transmembrane region" description="Helical" evidence="8">
    <location>
        <begin position="332"/>
        <end position="356"/>
    </location>
</feature>
<dbReference type="InterPro" id="IPR000515">
    <property type="entry name" value="MetI-like"/>
</dbReference>
<comment type="caution">
    <text evidence="10">The sequence shown here is derived from an EMBL/GenBank/DDBJ whole genome shotgun (WGS) entry which is preliminary data.</text>
</comment>
<organism evidence="10 11">
    <name type="scientific">Williamsia phyllosphaerae</name>
    <dbReference type="NCBI Taxonomy" id="885042"/>
    <lineage>
        <taxon>Bacteria</taxon>
        <taxon>Bacillati</taxon>
        <taxon>Actinomycetota</taxon>
        <taxon>Actinomycetes</taxon>
        <taxon>Mycobacteriales</taxon>
        <taxon>Nocardiaceae</taxon>
        <taxon>Williamsia</taxon>
    </lineage>
</organism>
<keyword evidence="2 8" id="KW-0813">Transport</keyword>
<evidence type="ECO:0000256" key="7">
    <source>
        <dbReference type="ARBA" id="ARBA00023136"/>
    </source>
</evidence>
<dbReference type="SUPFAM" id="SSF161098">
    <property type="entry name" value="MetI-like"/>
    <property type="match status" value="2"/>
</dbReference>
<keyword evidence="3" id="KW-1003">Cell membrane</keyword>
<feature type="transmembrane region" description="Helical" evidence="8">
    <location>
        <begin position="502"/>
        <end position="523"/>
    </location>
</feature>
<evidence type="ECO:0000256" key="3">
    <source>
        <dbReference type="ARBA" id="ARBA00022475"/>
    </source>
</evidence>
<dbReference type="Proteomes" id="UP000632454">
    <property type="component" value="Unassembled WGS sequence"/>
</dbReference>
<feature type="transmembrane region" description="Helical" evidence="8">
    <location>
        <begin position="124"/>
        <end position="142"/>
    </location>
</feature>
<reference evidence="11" key="1">
    <citation type="journal article" date="2019" name="Int. J. Syst. Evol. Microbiol.">
        <title>The Global Catalogue of Microorganisms (GCM) 10K type strain sequencing project: providing services to taxonomists for standard genome sequencing and annotation.</title>
        <authorList>
            <consortium name="The Broad Institute Genomics Platform"/>
            <consortium name="The Broad Institute Genome Sequencing Center for Infectious Disease"/>
            <person name="Wu L."/>
            <person name="Ma J."/>
        </authorList>
    </citation>
    <scope>NUCLEOTIDE SEQUENCE [LARGE SCALE GENOMIC DNA]</scope>
    <source>
        <strain evidence="11">CCM 7855</strain>
    </source>
</reference>
<feature type="transmembrane region" description="Helical" evidence="8">
    <location>
        <begin position="84"/>
        <end position="104"/>
    </location>
</feature>
<protein>
    <submittedName>
        <fullName evidence="10">ABC transporter permease</fullName>
    </submittedName>
</protein>